<sequence>MEAFNENIIAKFELDYLYIQLPKLAIFYHLPRIHKNLDNPPGRPIISGIGSLTSDLSECVDFYLQKYESQAPSYIRDSALRHITAAPNLCIS</sequence>
<evidence type="ECO:0000313" key="2">
    <source>
        <dbReference type="Proteomes" id="UP001295444"/>
    </source>
</evidence>
<dbReference type="AlphaFoldDB" id="A0AAD1WRV5"/>
<dbReference type="EMBL" id="OW240921">
    <property type="protein sequence ID" value="CAH2320478.1"/>
    <property type="molecule type" value="Genomic_DNA"/>
</dbReference>
<protein>
    <submittedName>
        <fullName evidence="1">Uncharacterized protein</fullName>
    </submittedName>
</protein>
<organism evidence="1 2">
    <name type="scientific">Pelobates cultripes</name>
    <name type="common">Western spadefoot toad</name>
    <dbReference type="NCBI Taxonomy" id="61616"/>
    <lineage>
        <taxon>Eukaryota</taxon>
        <taxon>Metazoa</taxon>
        <taxon>Chordata</taxon>
        <taxon>Craniata</taxon>
        <taxon>Vertebrata</taxon>
        <taxon>Euteleostomi</taxon>
        <taxon>Amphibia</taxon>
        <taxon>Batrachia</taxon>
        <taxon>Anura</taxon>
        <taxon>Pelobatoidea</taxon>
        <taxon>Pelobatidae</taxon>
        <taxon>Pelobates</taxon>
    </lineage>
</organism>
<dbReference type="Proteomes" id="UP001295444">
    <property type="component" value="Chromosome 10"/>
</dbReference>
<evidence type="ECO:0000313" key="1">
    <source>
        <dbReference type="EMBL" id="CAH2320478.1"/>
    </source>
</evidence>
<gene>
    <name evidence="1" type="ORF">PECUL_23A053064</name>
</gene>
<keyword evidence="2" id="KW-1185">Reference proteome</keyword>
<proteinExistence type="predicted"/>
<reference evidence="1" key="1">
    <citation type="submission" date="2022-03" db="EMBL/GenBank/DDBJ databases">
        <authorList>
            <person name="Alioto T."/>
            <person name="Alioto T."/>
            <person name="Gomez Garrido J."/>
        </authorList>
    </citation>
    <scope>NUCLEOTIDE SEQUENCE</scope>
</reference>
<name>A0AAD1WRV5_PELCU</name>
<accession>A0AAD1WRV5</accession>